<dbReference type="InterPro" id="IPR029063">
    <property type="entry name" value="SAM-dependent_MTases_sf"/>
</dbReference>
<keyword evidence="6" id="KW-0689">Ribosomal protein</keyword>
<dbReference type="InterPro" id="IPR050078">
    <property type="entry name" value="Ribosomal_L11_MeTrfase_PrmA"/>
</dbReference>
<dbReference type="CDD" id="cd02440">
    <property type="entry name" value="AdoMet_MTases"/>
    <property type="match status" value="1"/>
</dbReference>
<organism evidence="6">
    <name type="scientific">hot springs metagenome</name>
    <dbReference type="NCBI Taxonomy" id="433727"/>
    <lineage>
        <taxon>unclassified sequences</taxon>
        <taxon>metagenomes</taxon>
        <taxon>ecological metagenomes</taxon>
    </lineage>
</organism>
<keyword evidence="3 6" id="KW-0489">Methyltransferase</keyword>
<dbReference type="GO" id="GO:0005840">
    <property type="term" value="C:ribosome"/>
    <property type="evidence" value="ECO:0007669"/>
    <property type="project" value="UniProtKB-KW"/>
</dbReference>
<evidence type="ECO:0000256" key="3">
    <source>
        <dbReference type="ARBA" id="ARBA00022603"/>
    </source>
</evidence>
<name>A0A5J4L7I6_9ZZZZ</name>
<evidence type="ECO:0000256" key="5">
    <source>
        <dbReference type="ARBA" id="ARBA00022691"/>
    </source>
</evidence>
<evidence type="ECO:0000256" key="2">
    <source>
        <dbReference type="ARBA" id="ARBA00022490"/>
    </source>
</evidence>
<dbReference type="EMBL" id="BLAB01000001">
    <property type="protein sequence ID" value="GER94707.1"/>
    <property type="molecule type" value="Genomic_DNA"/>
</dbReference>
<gene>
    <name evidence="6" type="ORF">A45J_2471</name>
</gene>
<accession>A0A5J4L7I6</accession>
<dbReference type="AlphaFoldDB" id="A0A5J4L7I6"/>
<reference evidence="6" key="1">
    <citation type="submission" date="2019-10" db="EMBL/GenBank/DDBJ databases">
        <title>Metagenomic sequencing of thiosulfate-disproportionating enrichment culture.</title>
        <authorList>
            <person name="Umezawa K."/>
            <person name="Kojima H."/>
            <person name="Fukui M."/>
        </authorList>
    </citation>
    <scope>NUCLEOTIDE SEQUENCE</scope>
    <source>
        <strain evidence="6">45J</strain>
    </source>
</reference>
<comment type="caution">
    <text evidence="6">The sequence shown here is derived from an EMBL/GenBank/DDBJ whole genome shotgun (WGS) entry which is preliminary data.</text>
</comment>
<dbReference type="GO" id="GO:0008276">
    <property type="term" value="F:protein methyltransferase activity"/>
    <property type="evidence" value="ECO:0007669"/>
    <property type="project" value="InterPro"/>
</dbReference>
<keyword evidence="5" id="KW-0949">S-adenosyl-L-methionine</keyword>
<dbReference type="Gene3D" id="3.40.50.150">
    <property type="entry name" value="Vaccinia Virus protein VP39"/>
    <property type="match status" value="1"/>
</dbReference>
<evidence type="ECO:0000313" key="6">
    <source>
        <dbReference type="EMBL" id="GER94707.1"/>
    </source>
</evidence>
<dbReference type="InterPro" id="IPR004498">
    <property type="entry name" value="Ribosomal_PrmA_MeTrfase"/>
</dbReference>
<dbReference type="PANTHER" id="PTHR43648:SF1">
    <property type="entry name" value="ELECTRON TRANSFER FLAVOPROTEIN BETA SUBUNIT LYSINE METHYLTRANSFERASE"/>
    <property type="match status" value="1"/>
</dbReference>
<keyword evidence="4 6" id="KW-0808">Transferase</keyword>
<dbReference type="NCBIfam" id="NF001785">
    <property type="entry name" value="PRK00517.2-2"/>
    <property type="match status" value="1"/>
</dbReference>
<sequence>MGYYEFKISISDESKDALIEYLYSNGCLGIIEGSSNITAYFLDTIGIDKITDFMQSARHLLRESGLNNNLSYDYVFISERDWNESWKKKFKPINIGENLTIVPPWEENNNGRIGLIIDPGMAFGTGHHETTKTCLMIIEKLSKEKNEKNSFLDFGTGTGILAIAALKLGFKHAVCIDIDLLAIDAAQRNVRLNNIKNIEIRQGSIALVNGKFDFIAANLMSEVLIQNAHEIASRLNKSGIVLLSGMITGQENDVIASMKKEGLYVLEKFYDSRWVTTILTH</sequence>
<dbReference type="GO" id="GO:0032259">
    <property type="term" value="P:methylation"/>
    <property type="evidence" value="ECO:0007669"/>
    <property type="project" value="UniProtKB-KW"/>
</dbReference>
<dbReference type="PIRSF" id="PIRSF000401">
    <property type="entry name" value="RPL11_MTase"/>
    <property type="match status" value="1"/>
</dbReference>
<dbReference type="HAMAP" id="MF_00735">
    <property type="entry name" value="Methyltr_PrmA"/>
    <property type="match status" value="1"/>
</dbReference>
<evidence type="ECO:0000256" key="1">
    <source>
        <dbReference type="ARBA" id="ARBA00009741"/>
    </source>
</evidence>
<proteinExistence type="inferred from homology"/>
<dbReference type="SUPFAM" id="SSF53335">
    <property type="entry name" value="S-adenosyl-L-methionine-dependent methyltransferases"/>
    <property type="match status" value="1"/>
</dbReference>
<dbReference type="Pfam" id="PF06325">
    <property type="entry name" value="PrmA"/>
    <property type="match status" value="1"/>
</dbReference>
<protein>
    <submittedName>
        <fullName evidence="6">50S ribosomal protein L11 methyltransferase</fullName>
    </submittedName>
</protein>
<comment type="similarity">
    <text evidence="1">Belongs to the methyltransferase superfamily. PrmA family.</text>
</comment>
<keyword evidence="6" id="KW-0687">Ribonucleoprotein</keyword>
<dbReference type="PANTHER" id="PTHR43648">
    <property type="entry name" value="ELECTRON TRANSFER FLAVOPROTEIN BETA SUBUNIT LYSINE METHYLTRANSFERASE"/>
    <property type="match status" value="1"/>
</dbReference>
<evidence type="ECO:0000256" key="4">
    <source>
        <dbReference type="ARBA" id="ARBA00022679"/>
    </source>
</evidence>
<keyword evidence="2" id="KW-0963">Cytoplasm</keyword>